<comment type="caution">
    <text evidence="1">The sequence shown here is derived from an EMBL/GenBank/DDBJ whole genome shotgun (WGS) entry which is preliminary data.</text>
</comment>
<gene>
    <name evidence="1" type="ORF">CLO192961_LOCUS98170</name>
</gene>
<sequence>MRDITPKNLERGGKRLRDSLTSNQVILYRVPEKNDGSLSSLSDLGHDLITIIVEMLYNDSPASLDQLARASSLYYHIARYRQYRGICVNISESTNEAVFQDRLARIEQEGMLSAIRHV</sequence>
<proteinExistence type="predicted"/>
<organism evidence="1 2">
    <name type="scientific">Bionectria ochroleuca</name>
    <name type="common">Gliocladium roseum</name>
    <dbReference type="NCBI Taxonomy" id="29856"/>
    <lineage>
        <taxon>Eukaryota</taxon>
        <taxon>Fungi</taxon>
        <taxon>Dikarya</taxon>
        <taxon>Ascomycota</taxon>
        <taxon>Pezizomycotina</taxon>
        <taxon>Sordariomycetes</taxon>
        <taxon>Hypocreomycetidae</taxon>
        <taxon>Hypocreales</taxon>
        <taxon>Bionectriaceae</taxon>
        <taxon>Clonostachys</taxon>
    </lineage>
</organism>
<name>A0ABY6TW62_BIOOC</name>
<evidence type="ECO:0008006" key="3">
    <source>
        <dbReference type="Google" id="ProtNLM"/>
    </source>
</evidence>
<protein>
    <recommendedName>
        <fullName evidence="3">F-box domain-containing protein</fullName>
    </recommendedName>
</protein>
<accession>A0ABY6TW62</accession>
<keyword evidence="2" id="KW-1185">Reference proteome</keyword>
<reference evidence="1 2" key="1">
    <citation type="submission" date="2019-06" db="EMBL/GenBank/DDBJ databases">
        <authorList>
            <person name="Broberg M."/>
        </authorList>
    </citation>
    <scope>NUCLEOTIDE SEQUENCE [LARGE SCALE GENOMIC DNA]</scope>
</reference>
<evidence type="ECO:0000313" key="2">
    <source>
        <dbReference type="Proteomes" id="UP000766486"/>
    </source>
</evidence>
<dbReference type="Proteomes" id="UP000766486">
    <property type="component" value="Unassembled WGS sequence"/>
</dbReference>
<evidence type="ECO:0000313" key="1">
    <source>
        <dbReference type="EMBL" id="VUC22913.1"/>
    </source>
</evidence>
<dbReference type="EMBL" id="CABFNS010000698">
    <property type="protein sequence ID" value="VUC22913.1"/>
    <property type="molecule type" value="Genomic_DNA"/>
</dbReference>